<proteinExistence type="predicted"/>
<gene>
    <name evidence="1" type="ORF">RBEMOGI_1095</name>
</gene>
<accession>A0A0F3QLY0</accession>
<evidence type="ECO:0000313" key="1">
    <source>
        <dbReference type="EMBL" id="KJV92464.1"/>
    </source>
</evidence>
<dbReference type="RefSeq" id="WP_197067233.1">
    <property type="nucleotide sequence ID" value="NZ_LAOJ01000001.1"/>
</dbReference>
<comment type="caution">
    <text evidence="1">The sequence shown here is derived from an EMBL/GenBank/DDBJ whole genome shotgun (WGS) entry which is preliminary data.</text>
</comment>
<evidence type="ECO:0000313" key="2">
    <source>
        <dbReference type="Proteomes" id="UP000033689"/>
    </source>
</evidence>
<name>A0A0F3QLY0_RICBE</name>
<organism evidence="1 2">
    <name type="scientific">Rickettsia bellii str. RML Mogi</name>
    <dbReference type="NCBI Taxonomy" id="1359194"/>
    <lineage>
        <taxon>Bacteria</taxon>
        <taxon>Pseudomonadati</taxon>
        <taxon>Pseudomonadota</taxon>
        <taxon>Alphaproteobacteria</taxon>
        <taxon>Rickettsiales</taxon>
        <taxon>Rickettsiaceae</taxon>
        <taxon>Rickettsieae</taxon>
        <taxon>Rickettsia</taxon>
        <taxon>belli group</taxon>
    </lineage>
</organism>
<dbReference type="PATRIC" id="fig|1359194.3.peg.1115"/>
<dbReference type="EMBL" id="LAOJ01000001">
    <property type="protein sequence ID" value="KJV92464.1"/>
    <property type="molecule type" value="Genomic_DNA"/>
</dbReference>
<dbReference type="Proteomes" id="UP000033689">
    <property type="component" value="Unassembled WGS sequence"/>
</dbReference>
<protein>
    <submittedName>
        <fullName evidence="1">Putative poly-beta-hydroxybutyrate polymerase</fullName>
    </submittedName>
</protein>
<sequence length="60" mass="7314">MQNNDKYQKYFDLYNSYTKNHNLGNKYLELGEIVAETKYYRVVYYPVSSLPFSIHQKYFS</sequence>
<reference evidence="1 2" key="1">
    <citation type="submission" date="2015-02" db="EMBL/GenBank/DDBJ databases">
        <title>Genome Sequencing of Rickettsiales.</title>
        <authorList>
            <person name="Daugherty S.C."/>
            <person name="Su Q."/>
            <person name="Abolude K."/>
            <person name="Beier-Sexton M."/>
            <person name="Carlyon J.A."/>
            <person name="Carter R."/>
            <person name="Day N.P."/>
            <person name="Dumler S.J."/>
            <person name="Dyachenko V."/>
            <person name="Godinez A."/>
            <person name="Kurtti T.J."/>
            <person name="Lichay M."/>
            <person name="Mullins K.E."/>
            <person name="Ott S."/>
            <person name="Pappas-Brown V."/>
            <person name="Paris D.H."/>
            <person name="Patel P."/>
            <person name="Richards A.L."/>
            <person name="Sadzewicz L."/>
            <person name="Sears K."/>
            <person name="Seidman D."/>
            <person name="Sengamalay N."/>
            <person name="Stenos J."/>
            <person name="Tallon L.J."/>
            <person name="Vincent G."/>
            <person name="Fraser C.M."/>
            <person name="Munderloh U."/>
            <person name="Dunning-Hotopp J.C."/>
        </authorList>
    </citation>
    <scope>NUCLEOTIDE SEQUENCE [LARGE SCALE GENOMIC DNA]</scope>
    <source>
        <strain evidence="1 2">RML Mogi</strain>
    </source>
</reference>
<dbReference type="AlphaFoldDB" id="A0A0F3QLY0"/>